<comment type="caution">
    <text evidence="2">The sequence shown here is derived from an EMBL/GenBank/DDBJ whole genome shotgun (WGS) entry which is preliminary data.</text>
</comment>
<dbReference type="AlphaFoldDB" id="A0AAV5T585"/>
<protein>
    <submittedName>
        <fullName evidence="2">Uncharacterized protein</fullName>
    </submittedName>
</protein>
<evidence type="ECO:0000256" key="1">
    <source>
        <dbReference type="SAM" id="MobiDB-lite"/>
    </source>
</evidence>
<dbReference type="Pfam" id="PF03314">
    <property type="entry name" value="DUF273"/>
    <property type="match status" value="1"/>
</dbReference>
<feature type="region of interest" description="Disordered" evidence="1">
    <location>
        <begin position="108"/>
        <end position="156"/>
    </location>
</feature>
<dbReference type="PANTHER" id="PTHR31562:SF9">
    <property type="entry name" value="GLYCOSYLTRANSFERASE FAMILY 8 PROTEIN"/>
    <property type="match status" value="1"/>
</dbReference>
<feature type="region of interest" description="Disordered" evidence="1">
    <location>
        <begin position="63"/>
        <end position="95"/>
    </location>
</feature>
<name>A0AAV5T585_9BILA</name>
<reference evidence="2" key="1">
    <citation type="submission" date="2023-10" db="EMBL/GenBank/DDBJ databases">
        <title>Genome assembly of Pristionchus species.</title>
        <authorList>
            <person name="Yoshida K."/>
            <person name="Sommer R.J."/>
        </authorList>
    </citation>
    <scope>NUCLEOTIDE SEQUENCE</scope>
    <source>
        <strain evidence="2">RS0144</strain>
    </source>
</reference>
<dbReference type="Gene3D" id="3.90.550.10">
    <property type="entry name" value="Spore Coat Polysaccharide Biosynthesis Protein SpsA, Chain A"/>
    <property type="match status" value="1"/>
</dbReference>
<organism evidence="2 3">
    <name type="scientific">Pristionchus entomophagus</name>
    <dbReference type="NCBI Taxonomy" id="358040"/>
    <lineage>
        <taxon>Eukaryota</taxon>
        <taxon>Metazoa</taxon>
        <taxon>Ecdysozoa</taxon>
        <taxon>Nematoda</taxon>
        <taxon>Chromadorea</taxon>
        <taxon>Rhabditida</taxon>
        <taxon>Rhabditina</taxon>
        <taxon>Diplogasteromorpha</taxon>
        <taxon>Diplogasteroidea</taxon>
        <taxon>Neodiplogasteridae</taxon>
        <taxon>Pristionchus</taxon>
    </lineage>
</organism>
<dbReference type="InterPro" id="IPR029044">
    <property type="entry name" value="Nucleotide-diphossugar_trans"/>
</dbReference>
<keyword evidence="3" id="KW-1185">Reference proteome</keyword>
<dbReference type="PANTHER" id="PTHR31562">
    <property type="entry name" value="PROTEIN CBG18972"/>
    <property type="match status" value="1"/>
</dbReference>
<gene>
    <name evidence="2" type="ORF">PENTCL1PPCAC_12440</name>
</gene>
<dbReference type="Proteomes" id="UP001432027">
    <property type="component" value="Unassembled WGS sequence"/>
</dbReference>
<feature type="compositionally biased region" description="Pro residues" evidence="1">
    <location>
        <begin position="110"/>
        <end position="119"/>
    </location>
</feature>
<sequence length="516" mass="58854">MMRNRKLRNQILVFLCVAVTLLTVYTMMELWKLQISKALHLEYALLRKVPGYREHFVDPSDHPVFEPPVPPPKNKAPRANPPAPPPPEASPQADWPLLDFSLPDLTLSEMPPPDLPMPNPEAAAAETSTTAATTTTAASSTISTTSTTSSSTTTKESVNGVVPVSLFCRDTNVISFKFSVSTPMWTSNMSQPFYIYPKPRNDTSVAVTIVIVMVNGTPRERYETARQSVECYAALHGYNISVFYDDRYPECGVHRDIFFKRHCNVHLYMKEHIQENSWLLFIDGDVGVVNPRVLIEDYIKPGYEIYLFDRFWNWEFAALSYLVKNNKRGRGWVNGFATFEFQLPKSHHGTDNGALHPFMMFYLVPETRNATTRSRMSDLCLSIWNRSRNWDDVFAMEACVRTGYGWSRDLWTLHSHWTDDDFMMHAVKEKDLTPYPEDENERQACHISTMTGRAVWLHIPRAQQAESDTAGDSWLMEGRLQIEPAMKRKILDRMANQILRSQMNAVGGASGKILNV</sequence>
<accession>A0AAV5T585</accession>
<feature type="compositionally biased region" description="Pro residues" evidence="1">
    <location>
        <begin position="65"/>
        <end position="89"/>
    </location>
</feature>
<dbReference type="InterPro" id="IPR004988">
    <property type="entry name" value="DUF273"/>
</dbReference>
<proteinExistence type="predicted"/>
<dbReference type="EMBL" id="BTSX01000003">
    <property type="protein sequence ID" value="GMS90265.1"/>
    <property type="molecule type" value="Genomic_DNA"/>
</dbReference>
<evidence type="ECO:0000313" key="2">
    <source>
        <dbReference type="EMBL" id="GMS90265.1"/>
    </source>
</evidence>
<evidence type="ECO:0000313" key="3">
    <source>
        <dbReference type="Proteomes" id="UP001432027"/>
    </source>
</evidence>
<feature type="compositionally biased region" description="Low complexity" evidence="1">
    <location>
        <begin position="120"/>
        <end position="154"/>
    </location>
</feature>